<organism evidence="1">
    <name type="scientific">Anguilla anguilla</name>
    <name type="common">European freshwater eel</name>
    <name type="synonym">Muraena anguilla</name>
    <dbReference type="NCBI Taxonomy" id="7936"/>
    <lineage>
        <taxon>Eukaryota</taxon>
        <taxon>Metazoa</taxon>
        <taxon>Chordata</taxon>
        <taxon>Craniata</taxon>
        <taxon>Vertebrata</taxon>
        <taxon>Euteleostomi</taxon>
        <taxon>Actinopterygii</taxon>
        <taxon>Neopterygii</taxon>
        <taxon>Teleostei</taxon>
        <taxon>Anguilliformes</taxon>
        <taxon>Anguillidae</taxon>
        <taxon>Anguilla</taxon>
    </lineage>
</organism>
<accession>A0A0E9TAR0</accession>
<reference evidence="1" key="2">
    <citation type="journal article" date="2015" name="Fish Shellfish Immunol.">
        <title>Early steps in the European eel (Anguilla anguilla)-Vibrio vulnificus interaction in the gills: Role of the RtxA13 toxin.</title>
        <authorList>
            <person name="Callol A."/>
            <person name="Pajuelo D."/>
            <person name="Ebbesson L."/>
            <person name="Teles M."/>
            <person name="MacKenzie S."/>
            <person name="Amaro C."/>
        </authorList>
    </citation>
    <scope>NUCLEOTIDE SEQUENCE</scope>
</reference>
<name>A0A0E9TAR0_ANGAN</name>
<dbReference type="EMBL" id="GBXM01058060">
    <property type="protein sequence ID" value="JAH50517.1"/>
    <property type="molecule type" value="Transcribed_RNA"/>
</dbReference>
<proteinExistence type="predicted"/>
<evidence type="ECO:0000313" key="1">
    <source>
        <dbReference type="EMBL" id="JAH50517.1"/>
    </source>
</evidence>
<reference evidence="1" key="1">
    <citation type="submission" date="2014-11" db="EMBL/GenBank/DDBJ databases">
        <authorList>
            <person name="Amaro Gonzalez C."/>
        </authorList>
    </citation>
    <scope>NUCLEOTIDE SEQUENCE</scope>
</reference>
<sequence length="32" mass="3644">MSQLSITDPVPRLIVFFPILFISKMKTVHSTP</sequence>
<dbReference type="AlphaFoldDB" id="A0A0E9TAR0"/>
<protein>
    <submittedName>
        <fullName evidence="1">Uncharacterized protein</fullName>
    </submittedName>
</protein>